<dbReference type="AlphaFoldDB" id="A0A5B8U782"/>
<feature type="region of interest" description="Disordered" evidence="4">
    <location>
        <begin position="123"/>
        <end position="143"/>
    </location>
</feature>
<dbReference type="GO" id="GO:0000976">
    <property type="term" value="F:transcription cis-regulatory region binding"/>
    <property type="evidence" value="ECO:0007669"/>
    <property type="project" value="TreeGrafter"/>
</dbReference>
<dbReference type="GO" id="GO:0005829">
    <property type="term" value="C:cytosol"/>
    <property type="evidence" value="ECO:0007669"/>
    <property type="project" value="TreeGrafter"/>
</dbReference>
<dbReference type="InterPro" id="IPR039420">
    <property type="entry name" value="WalR-like"/>
</dbReference>
<evidence type="ECO:0000256" key="3">
    <source>
        <dbReference type="PROSITE-ProRule" id="PRU01091"/>
    </source>
</evidence>
<dbReference type="InterPro" id="IPR001789">
    <property type="entry name" value="Sig_transdc_resp-reg_receiver"/>
</dbReference>
<organism evidence="7 8">
    <name type="scientific">Baekduia soli</name>
    <dbReference type="NCBI Taxonomy" id="496014"/>
    <lineage>
        <taxon>Bacteria</taxon>
        <taxon>Bacillati</taxon>
        <taxon>Actinomycetota</taxon>
        <taxon>Thermoleophilia</taxon>
        <taxon>Solirubrobacterales</taxon>
        <taxon>Baekduiaceae</taxon>
        <taxon>Baekduia</taxon>
    </lineage>
</organism>
<keyword evidence="1 3" id="KW-0238">DNA-binding</keyword>
<evidence type="ECO:0000256" key="2">
    <source>
        <dbReference type="PROSITE-ProRule" id="PRU00169"/>
    </source>
</evidence>
<accession>A0A5B8U782</accession>
<dbReference type="Pfam" id="PF00072">
    <property type="entry name" value="Response_reg"/>
    <property type="match status" value="1"/>
</dbReference>
<dbReference type="GO" id="GO:0032993">
    <property type="term" value="C:protein-DNA complex"/>
    <property type="evidence" value="ECO:0007669"/>
    <property type="project" value="TreeGrafter"/>
</dbReference>
<dbReference type="GO" id="GO:0000156">
    <property type="term" value="F:phosphorelay response regulator activity"/>
    <property type="evidence" value="ECO:0007669"/>
    <property type="project" value="TreeGrafter"/>
</dbReference>
<dbReference type="KEGG" id="bsol:FSW04_15190"/>
<dbReference type="GO" id="GO:0006355">
    <property type="term" value="P:regulation of DNA-templated transcription"/>
    <property type="evidence" value="ECO:0007669"/>
    <property type="project" value="InterPro"/>
</dbReference>
<evidence type="ECO:0000259" key="5">
    <source>
        <dbReference type="PROSITE" id="PS50110"/>
    </source>
</evidence>
<gene>
    <name evidence="7" type="ORF">FSW04_15190</name>
</gene>
<feature type="modified residue" description="4-aspartylphosphate" evidence="2">
    <location>
        <position position="53"/>
    </location>
</feature>
<keyword evidence="8" id="KW-1185">Reference proteome</keyword>
<dbReference type="PROSITE" id="PS50110">
    <property type="entry name" value="RESPONSE_REGULATORY"/>
    <property type="match status" value="1"/>
</dbReference>
<dbReference type="InterPro" id="IPR011006">
    <property type="entry name" value="CheY-like_superfamily"/>
</dbReference>
<dbReference type="InterPro" id="IPR016032">
    <property type="entry name" value="Sig_transdc_resp-reg_C-effctor"/>
</dbReference>
<name>A0A5B8U782_9ACTN</name>
<dbReference type="Gene3D" id="3.40.50.2300">
    <property type="match status" value="1"/>
</dbReference>
<evidence type="ECO:0000256" key="1">
    <source>
        <dbReference type="ARBA" id="ARBA00023125"/>
    </source>
</evidence>
<dbReference type="Pfam" id="PF00486">
    <property type="entry name" value="Trans_reg_C"/>
    <property type="match status" value="1"/>
</dbReference>
<evidence type="ECO:0000259" key="6">
    <source>
        <dbReference type="PROSITE" id="PS51755"/>
    </source>
</evidence>
<dbReference type="SMART" id="SM00448">
    <property type="entry name" value="REC"/>
    <property type="match status" value="1"/>
</dbReference>
<reference evidence="7 8" key="1">
    <citation type="journal article" date="2018" name="J. Microbiol.">
        <title>Baekduia soli gen. nov., sp. nov., a novel bacterium isolated from the soil of Baekdu Mountain and proposal of a novel family name, Baekduiaceae fam. nov.</title>
        <authorList>
            <person name="An D.S."/>
            <person name="Siddiqi M.Z."/>
            <person name="Kim K.H."/>
            <person name="Yu H.S."/>
            <person name="Im W.T."/>
        </authorList>
    </citation>
    <scope>NUCLEOTIDE SEQUENCE [LARGE SCALE GENOMIC DNA]</scope>
    <source>
        <strain evidence="7 8">BR7-21</strain>
    </source>
</reference>
<evidence type="ECO:0000313" key="7">
    <source>
        <dbReference type="EMBL" id="QEC48785.1"/>
    </source>
</evidence>
<proteinExistence type="predicted"/>
<dbReference type="SUPFAM" id="SSF46894">
    <property type="entry name" value="C-terminal effector domain of the bipartite response regulators"/>
    <property type="match status" value="1"/>
</dbReference>
<dbReference type="SMART" id="SM00862">
    <property type="entry name" value="Trans_reg_C"/>
    <property type="match status" value="1"/>
</dbReference>
<dbReference type="CDD" id="cd17574">
    <property type="entry name" value="REC_OmpR"/>
    <property type="match status" value="1"/>
</dbReference>
<feature type="DNA-binding region" description="OmpR/PhoB-type" evidence="3">
    <location>
        <begin position="139"/>
        <end position="238"/>
    </location>
</feature>
<dbReference type="PANTHER" id="PTHR48111:SF36">
    <property type="entry name" value="TRANSCRIPTIONAL REGULATORY PROTEIN CUTR"/>
    <property type="match status" value="1"/>
</dbReference>
<evidence type="ECO:0000256" key="4">
    <source>
        <dbReference type="SAM" id="MobiDB-lite"/>
    </source>
</evidence>
<dbReference type="InterPro" id="IPR001867">
    <property type="entry name" value="OmpR/PhoB-type_DNA-bd"/>
</dbReference>
<dbReference type="SUPFAM" id="SSF52172">
    <property type="entry name" value="CheY-like"/>
    <property type="match status" value="1"/>
</dbReference>
<dbReference type="RefSeq" id="WP_146920712.1">
    <property type="nucleotide sequence ID" value="NZ_CP042430.1"/>
</dbReference>
<dbReference type="InterPro" id="IPR036388">
    <property type="entry name" value="WH-like_DNA-bd_sf"/>
</dbReference>
<feature type="domain" description="OmpR/PhoB-type" evidence="6">
    <location>
        <begin position="139"/>
        <end position="238"/>
    </location>
</feature>
<dbReference type="CDD" id="cd00383">
    <property type="entry name" value="trans_reg_C"/>
    <property type="match status" value="1"/>
</dbReference>
<dbReference type="Proteomes" id="UP000321805">
    <property type="component" value="Chromosome"/>
</dbReference>
<dbReference type="OrthoDB" id="3197131at2"/>
<dbReference type="EMBL" id="CP042430">
    <property type="protein sequence ID" value="QEC48785.1"/>
    <property type="molecule type" value="Genomic_DNA"/>
</dbReference>
<protein>
    <submittedName>
        <fullName evidence="7">Response regulator transcription factor</fullName>
    </submittedName>
</protein>
<sequence length="238" mass="25478">MATRILIVEDDPDLRDAMSAALTADGHVVDACGSGSSALEALAEGAHRLVLLDVGLGAGLDGIEVCRRLRRADDDAYIMMITARGGEPDIVLALEAGADDYVTKPVGVTELRSRVRAALRRLGPSPAVAGSPSRTTGRPETLEHAGLSLDPTRRTAEVDGIVLELTRSEFAVLEELLRAGGAVRSRMELTRAIYGDDAYRDPRNVDVHLHHLRQKLDEAGGDPAWLVTVRGAGYRLGR</sequence>
<feature type="domain" description="Response regulatory" evidence="5">
    <location>
        <begin position="4"/>
        <end position="119"/>
    </location>
</feature>
<dbReference type="Gene3D" id="6.10.250.690">
    <property type="match status" value="1"/>
</dbReference>
<evidence type="ECO:0000313" key="8">
    <source>
        <dbReference type="Proteomes" id="UP000321805"/>
    </source>
</evidence>
<dbReference type="PROSITE" id="PS51755">
    <property type="entry name" value="OMPR_PHOB"/>
    <property type="match status" value="1"/>
</dbReference>
<dbReference type="Gene3D" id="1.10.10.10">
    <property type="entry name" value="Winged helix-like DNA-binding domain superfamily/Winged helix DNA-binding domain"/>
    <property type="match status" value="1"/>
</dbReference>
<keyword evidence="2" id="KW-0597">Phosphoprotein</keyword>
<dbReference type="PANTHER" id="PTHR48111">
    <property type="entry name" value="REGULATOR OF RPOS"/>
    <property type="match status" value="1"/>
</dbReference>